<reference evidence="1" key="1">
    <citation type="submission" date="2023-02" db="EMBL/GenBank/DDBJ databases">
        <title>Actinomadura rubrobrunea NBRC 14622.</title>
        <authorList>
            <person name="Ichikawa N."/>
            <person name="Sato H."/>
            <person name="Tonouchi N."/>
        </authorList>
    </citation>
    <scope>NUCLEOTIDE SEQUENCE</scope>
    <source>
        <strain evidence="1">NBRC 14622</strain>
    </source>
</reference>
<name>A0A9W6PUS1_9ACTN</name>
<accession>A0A9W6PUS1</accession>
<dbReference type="AlphaFoldDB" id="A0A9W6PUS1"/>
<evidence type="ECO:0000313" key="1">
    <source>
        <dbReference type="EMBL" id="GLW63366.1"/>
    </source>
</evidence>
<comment type="caution">
    <text evidence="1">The sequence shown here is derived from an EMBL/GenBank/DDBJ whole genome shotgun (WGS) entry which is preliminary data.</text>
</comment>
<dbReference type="EMBL" id="BSRZ01000002">
    <property type="protein sequence ID" value="GLW63366.1"/>
    <property type="molecule type" value="Genomic_DNA"/>
</dbReference>
<evidence type="ECO:0000313" key="2">
    <source>
        <dbReference type="Proteomes" id="UP001165124"/>
    </source>
</evidence>
<organism evidence="1 2">
    <name type="scientific">Actinomadura rubrobrunea</name>
    <dbReference type="NCBI Taxonomy" id="115335"/>
    <lineage>
        <taxon>Bacteria</taxon>
        <taxon>Bacillati</taxon>
        <taxon>Actinomycetota</taxon>
        <taxon>Actinomycetes</taxon>
        <taxon>Streptosporangiales</taxon>
        <taxon>Thermomonosporaceae</taxon>
        <taxon>Actinomadura</taxon>
    </lineage>
</organism>
<gene>
    <name evidence="1" type="ORF">Arub01_16100</name>
</gene>
<proteinExistence type="predicted"/>
<keyword evidence="2" id="KW-1185">Reference proteome</keyword>
<dbReference type="RefSeq" id="WP_067911129.1">
    <property type="nucleotide sequence ID" value="NZ_BSRZ01000002.1"/>
</dbReference>
<protein>
    <submittedName>
        <fullName evidence="1">Uncharacterized protein</fullName>
    </submittedName>
</protein>
<sequence length="113" mass="12405">MSVDWYRADGSPATADEAQRLLLDADARLLAQDVIRVGPVVVAVSTWFTVTDLGFAANGRPLLWQTLVSDPTTHVDVGRYTTRERAERGHREAVAMITARLRDLVARAATGEE</sequence>
<dbReference type="Proteomes" id="UP001165124">
    <property type="component" value="Unassembled WGS sequence"/>
</dbReference>